<comment type="subcellular location">
    <subcellularLocation>
        <location evidence="1">Cell envelope</location>
    </subcellularLocation>
</comment>
<dbReference type="RefSeq" id="WP_311631362.1">
    <property type="nucleotide sequence ID" value="NZ_JAVREN010000021.1"/>
</dbReference>
<keyword evidence="4 5" id="KW-0732">Signal</keyword>
<dbReference type="SUPFAM" id="SSF53807">
    <property type="entry name" value="Helical backbone' metal receptor"/>
    <property type="match status" value="1"/>
</dbReference>
<feature type="signal peptide" evidence="5">
    <location>
        <begin position="1"/>
        <end position="20"/>
    </location>
</feature>
<dbReference type="InterPro" id="IPR002491">
    <property type="entry name" value="ABC_transptr_periplasmic_BD"/>
</dbReference>
<dbReference type="InterPro" id="IPR051313">
    <property type="entry name" value="Bact_iron-sidero_bind"/>
</dbReference>
<dbReference type="Pfam" id="PF01497">
    <property type="entry name" value="Peripla_BP_2"/>
    <property type="match status" value="1"/>
</dbReference>
<keyword evidence="8" id="KW-1185">Reference proteome</keyword>
<gene>
    <name evidence="7" type="ORF">RM780_15675</name>
</gene>
<feature type="chain" id="PRO_5046628928" evidence="5">
    <location>
        <begin position="21"/>
        <end position="350"/>
    </location>
</feature>
<name>A0ABU2L9Y7_9ACTN</name>
<dbReference type="PROSITE" id="PS50983">
    <property type="entry name" value="FE_B12_PBP"/>
    <property type="match status" value="1"/>
</dbReference>
<comment type="similarity">
    <text evidence="2">Belongs to the bacterial solute-binding protein 8 family.</text>
</comment>
<dbReference type="PANTHER" id="PTHR30532">
    <property type="entry name" value="IRON III DICITRATE-BINDING PERIPLASMIC PROTEIN"/>
    <property type="match status" value="1"/>
</dbReference>
<organism evidence="7 8">
    <name type="scientific">Streptomyces boetiae</name>
    <dbReference type="NCBI Taxonomy" id="3075541"/>
    <lineage>
        <taxon>Bacteria</taxon>
        <taxon>Bacillati</taxon>
        <taxon>Actinomycetota</taxon>
        <taxon>Actinomycetes</taxon>
        <taxon>Kitasatosporales</taxon>
        <taxon>Streptomycetaceae</taxon>
        <taxon>Streptomyces</taxon>
    </lineage>
</organism>
<dbReference type="PANTHER" id="PTHR30532:SF24">
    <property type="entry name" value="FERRIC ENTEROBACTIN-BINDING PERIPLASMIC PROTEIN FEPB"/>
    <property type="match status" value="1"/>
</dbReference>
<evidence type="ECO:0000256" key="1">
    <source>
        <dbReference type="ARBA" id="ARBA00004196"/>
    </source>
</evidence>
<protein>
    <submittedName>
        <fullName evidence="7">ABC transporter substrate-binding protein</fullName>
    </submittedName>
</protein>
<evidence type="ECO:0000313" key="7">
    <source>
        <dbReference type="EMBL" id="MDT0308390.1"/>
    </source>
</evidence>
<evidence type="ECO:0000256" key="3">
    <source>
        <dbReference type="ARBA" id="ARBA00022448"/>
    </source>
</evidence>
<proteinExistence type="inferred from homology"/>
<sequence>MLRRLRPAAVAALLVGTAAACGSSEDSGSEDPAGGPAVEAEEGAFPVTIDHRFGSTTIEEQPARVVTVGLTDQDAVLALGTVPVGVTDWLGLHEGAIGPWAEEALGEAELPTVLEDPGTGPQVEEITRLDPDVIIALYAGLTEEQYDSLTRIAPVVAAPEEFEDWGIPWQDQTLLTGQALGRPQAARGLVEEVENVFEEQRAAHPEFEGETGIVATPYEGLFVYGSRDLRPRVLTDLGFTLPEDLDDAVGGEFGAAISRERTDLLDQSAAVWIVADTATGPDELHADELYADLDVVAEGREVFIGETTDYGAAFSMATVLSMPYIVERIVPQLAAAVDGDPATAVEHPAG</sequence>
<accession>A0ABU2L9Y7</accession>
<keyword evidence="3" id="KW-0813">Transport</keyword>
<dbReference type="PROSITE" id="PS51257">
    <property type="entry name" value="PROKAR_LIPOPROTEIN"/>
    <property type="match status" value="1"/>
</dbReference>
<evidence type="ECO:0000259" key="6">
    <source>
        <dbReference type="PROSITE" id="PS50983"/>
    </source>
</evidence>
<dbReference type="Gene3D" id="3.40.50.1980">
    <property type="entry name" value="Nitrogenase molybdenum iron protein domain"/>
    <property type="match status" value="2"/>
</dbReference>
<evidence type="ECO:0000313" key="8">
    <source>
        <dbReference type="Proteomes" id="UP001183388"/>
    </source>
</evidence>
<dbReference type="EMBL" id="JAVREN010000021">
    <property type="protein sequence ID" value="MDT0308390.1"/>
    <property type="molecule type" value="Genomic_DNA"/>
</dbReference>
<feature type="domain" description="Fe/B12 periplasmic-binding" evidence="6">
    <location>
        <begin position="64"/>
        <end position="337"/>
    </location>
</feature>
<evidence type="ECO:0000256" key="2">
    <source>
        <dbReference type="ARBA" id="ARBA00008814"/>
    </source>
</evidence>
<comment type="caution">
    <text evidence="7">The sequence shown here is derived from an EMBL/GenBank/DDBJ whole genome shotgun (WGS) entry which is preliminary data.</text>
</comment>
<evidence type="ECO:0000256" key="4">
    <source>
        <dbReference type="ARBA" id="ARBA00022729"/>
    </source>
</evidence>
<evidence type="ECO:0000256" key="5">
    <source>
        <dbReference type="SAM" id="SignalP"/>
    </source>
</evidence>
<reference evidence="8" key="1">
    <citation type="submission" date="2023-07" db="EMBL/GenBank/DDBJ databases">
        <title>30 novel species of actinomycetes from the DSMZ collection.</title>
        <authorList>
            <person name="Nouioui I."/>
        </authorList>
    </citation>
    <scope>NUCLEOTIDE SEQUENCE [LARGE SCALE GENOMIC DNA]</scope>
    <source>
        <strain evidence="8">DSM 44917</strain>
    </source>
</reference>
<dbReference type="Proteomes" id="UP001183388">
    <property type="component" value="Unassembled WGS sequence"/>
</dbReference>